<dbReference type="PRINTS" id="PR00115">
    <property type="entry name" value="F16BPHPHTASE"/>
</dbReference>
<dbReference type="SUPFAM" id="SSF56655">
    <property type="entry name" value="Carbohydrate phosphatase"/>
    <property type="match status" value="1"/>
</dbReference>
<comment type="pathway">
    <text evidence="10">Carbohydrate biosynthesis.</text>
</comment>
<dbReference type="GO" id="GO:0046872">
    <property type="term" value="F:metal ion binding"/>
    <property type="evidence" value="ECO:0007669"/>
    <property type="project" value="UniProtKB-KW"/>
</dbReference>
<dbReference type="PROSITE" id="PS50235">
    <property type="entry name" value="USP_3"/>
    <property type="match status" value="1"/>
</dbReference>
<evidence type="ECO:0000256" key="11">
    <source>
        <dbReference type="ARBA" id="ARBA00032973"/>
    </source>
</evidence>
<evidence type="ECO:0000256" key="7">
    <source>
        <dbReference type="ARBA" id="ARBA00022801"/>
    </source>
</evidence>
<dbReference type="PIRSF" id="PIRSF500210">
    <property type="entry name" value="FBPtase"/>
    <property type="match status" value="1"/>
</dbReference>
<dbReference type="Pfam" id="PF00316">
    <property type="entry name" value="FBPase"/>
    <property type="match status" value="1"/>
</dbReference>
<dbReference type="HAMAP" id="MF_01855">
    <property type="entry name" value="FBPase_class1"/>
    <property type="match status" value="1"/>
</dbReference>
<feature type="region of interest" description="Disordered" evidence="13">
    <location>
        <begin position="350"/>
        <end position="434"/>
    </location>
</feature>
<sequence>MEGLILSIQMACKTISTLVNRAGISALTGYEAVDDYGKKGKGGNRGKINVQGEAVKKLDVLSNDVLKNALRFTGKLGVLASEEEEQAVHTEAALDSRYVAVFDPLDGSSNIEAAVCTGTIFGVLEDGTVDMKNDFIKSGGMREDLDPLYWDDPDIAVQTSNTDVLLQPGKKLVASGYCMYSSSTILVFTLGGDRPVVGFTLDPQSGEFVLTHPNMKVPKRGSVYSVNEGNSDLWDPNVQEYIGNVKRGKGVSKKRYSLRYIGSMVGDVHRTILYGGIFGNPGDVLFPSGKLRLVYECSPMAFLFKKAGGAECTSDGSSILDIVPTSVHERSTCWLGSQEDVAELQSYLGAGGEKGTKVEGEPMHGEESKQEMLERQRDTFRDDMTDYLSSEERKKESSTEDSPSPKRQRLSNSPGPIDLTGDCSPVQPTPVKLEGRRPPVMITNLYGSGVSARYETNLTFTVQIYKPNKHDFIASLKDHQVSNSLREQQVQYGNFEQQNLETIHSSLHQVTSTNHQMLNDTNDENHIHSDKNAFHPIPTHENNANNWMNGSYNPMSTAHAGSTPPPSRHTTFCDIDSADSPPHLSPQIGPDSPPSSSPVPSFPNTQPPVLLTTPTNDYLLSLHNSVLPKDVVSREVALESSIQIPPWTDFNGMTWHLEFNPVNEELRSDEHNAYLAIYAFIDNKEDKNLFPVPGGARVKFSASIMPLASIDDQGSPIYPITQSWNKAWGDDDGNIFAERLVNNWGYPKFATVSDLYPNYVNQDGQVTVKLKYEPARVPKRSDTGMVGLDNQGATCYMNSLLQVLYHLRNFRRYIYLASSDKSYLTEQSQVNSQTGPVASSNSPPSTKREKERFRTITEALARTFHNMQTNDISCTTGTLTKSFNWDSSDAYTQHDLHELSRMLFDQVEGRIAETPYKGVLDKMFQGKQRSYIECKSVVYTSSRTEVFSDIQLDVKDCDNLKDSFAKYIETEVLDGDNQYDTDEGGFGKQDAIKGVNFESFPPILSLHLKRFEFDFSTLQKAKINDRLEFPLELCLSDYLQTKPSSDLEATYQLYSIIVHEGGINHGHYYSYIRPKLSSYNQEDPNYREWFKFNDDIVSLVDSEEEMLESVYGPTADSNAASPPTAYVLTYIRNSDLEEVLGDAEKNGPGVPSATPYGKNPPDENDIPPEFTNLLEEIKNRSKILRQLKNRNKGRIKVRLVTDADFAEFDLKDGCVSTPREVEKICMNGDKDSTAFYLEKDIMRNYLFDLEDTTAIDAQLSDRGWDIIRKAAEELKIPTYCLRLWRVGKTNATSKALTVQNLIPPGLCGLDMTVGKLIAENDGFPFFYLEVLSKHTSEYTLLPKVATQNIVSMLASPPKSSVDITDADEIDDIVPVGVAEVLKECSDFKWKADPLGLELDSLSLGLIQEAYAPVDEDTEDRLTESIIFMKQFQAQRAEAGEITIATTPLQPNTCPIHFLGKMIIRTSDRPAFADDEMNAKKVNIDFGEEVDDDNMLNLRRVVAFLSAQCADTLGTAGVIDINSPKLWVYNLVPPTLRKKDNAFSRQIARAKYPFGKGTHKPTYCGSLLVFQDGRLVDEADNTTDVTIFADAKDWEGRESKERISLNFWMFNKIQCNRKKVTLLPLTAVDASYVSKEAGGGVFSNLDGEIFGMFENNNNNYSIEEFLKNLVKDSFGGEGGPLGEDGWTRLRLVKLNVDEFNSSIRLEKPEPDAEALKLLDSSDQQDELSTSTHAFFTDTKMHFVGNEDLERRYCYYHVSPFTLSEVVRLEHSPSLVSPTRFYSTTVIAASSDLREVWEQYDQHTAARSPKFWLPLVEKAVIVHGDTGVREIAEEFTNTFGDYEQRENILRRIRIFHVSQGRIRSNPGSRISDSVRLKTAEKIVPSGSIQDHEKGGKEWNKHGLKGCFEEHKFLAELVSEEEDDMWRAEFGKKGEGCREEGRNASVVPVQVLFLADDNPPLAVALPLLTFLRRDEGIKDIKRRVLERLGNHSDVESILDGALHILPHRENSHVWVGEGEKTSDDGDDEPGQSQLWAHLKEHFGSMFGRSSGEKYWSLARRAHEDGHSINFEEYQCPTVGFMLKANHLDKMKRARTHLCLGSASMSFDEDGICVEKERDDEDTIANRNKGGIQFKDRRRQRAFSTDSIQ</sequence>
<evidence type="ECO:0000256" key="10">
    <source>
        <dbReference type="ARBA" id="ARBA00024331"/>
    </source>
</evidence>
<organism evidence="15 16">
    <name type="scientific">Triparma columacea</name>
    <dbReference type="NCBI Taxonomy" id="722753"/>
    <lineage>
        <taxon>Eukaryota</taxon>
        <taxon>Sar</taxon>
        <taxon>Stramenopiles</taxon>
        <taxon>Ochrophyta</taxon>
        <taxon>Bolidophyceae</taxon>
        <taxon>Parmales</taxon>
        <taxon>Triparmaceae</taxon>
        <taxon>Triparma</taxon>
    </lineage>
</organism>
<evidence type="ECO:0000256" key="4">
    <source>
        <dbReference type="ARBA" id="ARBA00011881"/>
    </source>
</evidence>
<dbReference type="Gene3D" id="3.40.190.80">
    <property type="match status" value="1"/>
</dbReference>
<dbReference type="InterPro" id="IPR020548">
    <property type="entry name" value="Fructose_bisphosphatase_AS"/>
</dbReference>
<keyword evidence="7 12" id="KW-0378">Hydrolase</keyword>
<comment type="catalytic activity">
    <reaction evidence="1">
        <text>beta-D-fructose 1,6-bisphosphate + H2O = beta-D-fructose 6-phosphate + phosphate</text>
        <dbReference type="Rhea" id="RHEA:11064"/>
        <dbReference type="ChEBI" id="CHEBI:15377"/>
        <dbReference type="ChEBI" id="CHEBI:32966"/>
        <dbReference type="ChEBI" id="CHEBI:43474"/>
        <dbReference type="ChEBI" id="CHEBI:57634"/>
        <dbReference type="EC" id="3.1.3.11"/>
    </reaction>
</comment>
<evidence type="ECO:0000313" key="16">
    <source>
        <dbReference type="Proteomes" id="UP001165065"/>
    </source>
</evidence>
<dbReference type="EC" id="3.1.3.11" evidence="5"/>
<dbReference type="GO" id="GO:0006000">
    <property type="term" value="P:fructose metabolic process"/>
    <property type="evidence" value="ECO:0007669"/>
    <property type="project" value="TreeGrafter"/>
</dbReference>
<reference evidence="16" key="1">
    <citation type="journal article" date="2023" name="Commun. Biol.">
        <title>Genome analysis of Parmales, the sister group of diatoms, reveals the evolutionary specialization of diatoms from phago-mixotrophs to photoautotrophs.</title>
        <authorList>
            <person name="Ban H."/>
            <person name="Sato S."/>
            <person name="Yoshikawa S."/>
            <person name="Yamada K."/>
            <person name="Nakamura Y."/>
            <person name="Ichinomiya M."/>
            <person name="Sato N."/>
            <person name="Blanc-Mathieu R."/>
            <person name="Endo H."/>
            <person name="Kuwata A."/>
            <person name="Ogata H."/>
        </authorList>
    </citation>
    <scope>NUCLEOTIDE SEQUENCE [LARGE SCALE GENOMIC DNA]</scope>
</reference>
<evidence type="ECO:0000256" key="13">
    <source>
        <dbReference type="SAM" id="MobiDB-lite"/>
    </source>
</evidence>
<evidence type="ECO:0000256" key="3">
    <source>
        <dbReference type="ARBA" id="ARBA00010941"/>
    </source>
</evidence>
<feature type="region of interest" description="Disordered" evidence="13">
    <location>
        <begin position="527"/>
        <end position="610"/>
    </location>
</feature>
<evidence type="ECO:0000256" key="12">
    <source>
        <dbReference type="RuleBase" id="RU000508"/>
    </source>
</evidence>
<dbReference type="SUPFAM" id="SSF54001">
    <property type="entry name" value="Cysteine proteinases"/>
    <property type="match status" value="1"/>
</dbReference>
<dbReference type="InterPro" id="IPR044015">
    <property type="entry name" value="FBPase_C_dom"/>
</dbReference>
<dbReference type="GO" id="GO:0004843">
    <property type="term" value="F:cysteine-type deubiquitinase activity"/>
    <property type="evidence" value="ECO:0007669"/>
    <property type="project" value="InterPro"/>
</dbReference>
<dbReference type="CDD" id="cd00354">
    <property type="entry name" value="FBPase"/>
    <property type="match status" value="1"/>
</dbReference>
<evidence type="ECO:0000256" key="6">
    <source>
        <dbReference type="ARBA" id="ARBA00022723"/>
    </source>
</evidence>
<dbReference type="Pfam" id="PF00443">
    <property type="entry name" value="UCH"/>
    <property type="match status" value="1"/>
</dbReference>
<gene>
    <name evidence="15" type="ORF">TrCOL_g8620</name>
</gene>
<dbReference type="InterPro" id="IPR028343">
    <property type="entry name" value="FBPtase"/>
</dbReference>
<accession>A0A9W7G7D2</accession>
<comment type="similarity">
    <text evidence="3 12">Belongs to the FBPase class 1 family.</text>
</comment>
<dbReference type="EMBL" id="BRYA01000090">
    <property type="protein sequence ID" value="GMI38720.1"/>
    <property type="molecule type" value="Genomic_DNA"/>
</dbReference>
<protein>
    <recommendedName>
        <fullName evidence="5">fructose-bisphosphatase</fullName>
        <ecNumber evidence="5">3.1.3.11</ecNumber>
    </recommendedName>
    <alternativeName>
        <fullName evidence="11">D-fructose-1,6-bisphosphate 1-phosphohydrolase</fullName>
    </alternativeName>
</protein>
<evidence type="ECO:0000256" key="1">
    <source>
        <dbReference type="ARBA" id="ARBA00001273"/>
    </source>
</evidence>
<keyword evidence="9 12" id="KW-0119">Carbohydrate metabolism</keyword>
<dbReference type="PANTHER" id="PTHR11556:SF1">
    <property type="entry name" value="FRUCTOSE-BISPHOSPHATASE"/>
    <property type="match status" value="1"/>
</dbReference>
<dbReference type="GO" id="GO:0005986">
    <property type="term" value="P:sucrose biosynthetic process"/>
    <property type="evidence" value="ECO:0007669"/>
    <property type="project" value="TreeGrafter"/>
</dbReference>
<dbReference type="Proteomes" id="UP001165065">
    <property type="component" value="Unassembled WGS sequence"/>
</dbReference>
<evidence type="ECO:0000256" key="2">
    <source>
        <dbReference type="ARBA" id="ARBA00001946"/>
    </source>
</evidence>
<dbReference type="Gene3D" id="3.30.540.10">
    <property type="entry name" value="Fructose-1,6-Bisphosphatase, subunit A, domain 1"/>
    <property type="match status" value="1"/>
</dbReference>
<dbReference type="GO" id="GO:0006002">
    <property type="term" value="P:fructose 6-phosphate metabolic process"/>
    <property type="evidence" value="ECO:0007669"/>
    <property type="project" value="TreeGrafter"/>
</dbReference>
<dbReference type="InterPro" id="IPR001394">
    <property type="entry name" value="Peptidase_C19_UCH"/>
</dbReference>
<comment type="subunit">
    <text evidence="4">Homotetramer.</text>
</comment>
<dbReference type="Gene3D" id="3.90.70.10">
    <property type="entry name" value="Cysteine proteinases"/>
    <property type="match status" value="1"/>
</dbReference>
<dbReference type="InterPro" id="IPR000146">
    <property type="entry name" value="FBPase_class-1"/>
</dbReference>
<dbReference type="GO" id="GO:0016579">
    <property type="term" value="P:protein deubiquitination"/>
    <property type="evidence" value="ECO:0007669"/>
    <property type="project" value="InterPro"/>
</dbReference>
<feature type="domain" description="USP" evidence="14">
    <location>
        <begin position="786"/>
        <end position="1133"/>
    </location>
</feature>
<feature type="region of interest" description="Disordered" evidence="13">
    <location>
        <begin position="827"/>
        <end position="850"/>
    </location>
</feature>
<name>A0A9W7G7D2_9STRA</name>
<dbReference type="PROSITE" id="PS00973">
    <property type="entry name" value="USP_2"/>
    <property type="match status" value="1"/>
</dbReference>
<feature type="compositionally biased region" description="Pro residues" evidence="13">
    <location>
        <begin position="591"/>
        <end position="601"/>
    </location>
</feature>
<feature type="compositionally biased region" description="Polar residues" evidence="13">
    <location>
        <begin position="540"/>
        <end position="560"/>
    </location>
</feature>
<dbReference type="PROSITE" id="PS00972">
    <property type="entry name" value="USP_1"/>
    <property type="match status" value="1"/>
</dbReference>
<comment type="cofactor">
    <cofactor evidence="2">
        <name>Mg(2+)</name>
        <dbReference type="ChEBI" id="CHEBI:18420"/>
    </cofactor>
</comment>
<comment type="caution">
    <text evidence="15">The sequence shown here is derived from an EMBL/GenBank/DDBJ whole genome shotgun (WGS) entry which is preliminary data.</text>
</comment>
<dbReference type="InterPro" id="IPR018200">
    <property type="entry name" value="USP_CS"/>
</dbReference>
<evidence type="ECO:0000256" key="5">
    <source>
        <dbReference type="ARBA" id="ARBA00013093"/>
    </source>
</evidence>
<keyword evidence="6" id="KW-0479">Metal-binding</keyword>
<evidence type="ECO:0000259" key="14">
    <source>
        <dbReference type="PROSITE" id="PS50235"/>
    </source>
</evidence>
<proteinExistence type="inferred from homology"/>
<dbReference type="InterPro" id="IPR038765">
    <property type="entry name" value="Papain-like_cys_pep_sf"/>
</dbReference>
<dbReference type="GO" id="GO:0030388">
    <property type="term" value="P:fructose 1,6-bisphosphate metabolic process"/>
    <property type="evidence" value="ECO:0007669"/>
    <property type="project" value="TreeGrafter"/>
</dbReference>
<keyword evidence="16" id="KW-1185">Reference proteome</keyword>
<feature type="region of interest" description="Disordered" evidence="13">
    <location>
        <begin position="1142"/>
        <end position="1163"/>
    </location>
</feature>
<keyword evidence="8" id="KW-0460">Magnesium</keyword>
<evidence type="ECO:0000256" key="9">
    <source>
        <dbReference type="ARBA" id="ARBA00023277"/>
    </source>
</evidence>
<dbReference type="PANTHER" id="PTHR11556">
    <property type="entry name" value="FRUCTOSE-1,6-BISPHOSPHATASE-RELATED"/>
    <property type="match status" value="1"/>
</dbReference>
<feature type="compositionally biased region" description="Polar residues" evidence="13">
    <location>
        <begin position="827"/>
        <end position="845"/>
    </location>
</feature>
<dbReference type="Pfam" id="PF18913">
    <property type="entry name" value="FBPase_C"/>
    <property type="match status" value="1"/>
</dbReference>
<feature type="compositionally biased region" description="Basic and acidic residues" evidence="13">
    <location>
        <begin position="354"/>
        <end position="398"/>
    </location>
</feature>
<dbReference type="GO" id="GO:0006094">
    <property type="term" value="P:gluconeogenesis"/>
    <property type="evidence" value="ECO:0007669"/>
    <property type="project" value="TreeGrafter"/>
</dbReference>
<dbReference type="InterPro" id="IPR033391">
    <property type="entry name" value="FBPase_N"/>
</dbReference>
<feature type="region of interest" description="Disordered" evidence="13">
    <location>
        <begin position="2120"/>
        <end position="2145"/>
    </location>
</feature>
<evidence type="ECO:0000313" key="15">
    <source>
        <dbReference type="EMBL" id="GMI38720.1"/>
    </source>
</evidence>
<dbReference type="GO" id="GO:0005829">
    <property type="term" value="C:cytosol"/>
    <property type="evidence" value="ECO:0007669"/>
    <property type="project" value="TreeGrafter"/>
</dbReference>
<dbReference type="GO" id="GO:0042132">
    <property type="term" value="F:fructose 1,6-bisphosphate 1-phosphatase activity"/>
    <property type="evidence" value="ECO:0007669"/>
    <property type="project" value="UniProtKB-EC"/>
</dbReference>
<evidence type="ECO:0000256" key="8">
    <source>
        <dbReference type="ARBA" id="ARBA00022842"/>
    </source>
</evidence>
<dbReference type="PROSITE" id="PS00124">
    <property type="entry name" value="FBPASE"/>
    <property type="match status" value="1"/>
</dbReference>
<dbReference type="OrthoDB" id="289038at2759"/>
<dbReference type="PIRSF" id="PIRSF000904">
    <property type="entry name" value="FBPtase_SBPase"/>
    <property type="match status" value="1"/>
</dbReference>
<dbReference type="InterPro" id="IPR028889">
    <property type="entry name" value="USP"/>
</dbReference>